<reference evidence="2 3" key="1">
    <citation type="journal article" date="2019" name="Science, e1252229">
        <title>Invertible promoters mediate bacterial phase variation, antibiotic resistance, and host adaptation in the gut.</title>
        <authorList>
            <person name="Jiang X."/>
            <person name="Hall A.B."/>
            <person name="Arthur T.D."/>
            <person name="Plichta D.R."/>
            <person name="Covington C.T."/>
            <person name="Poyet M."/>
            <person name="Crothers J."/>
            <person name="Moses P.L."/>
            <person name="Tolonen A.C."/>
            <person name="Vlamakis H."/>
            <person name="Alm E.J."/>
            <person name="Xavier R.J."/>
        </authorList>
    </citation>
    <scope>NUCLEOTIDE SEQUENCE [LARGE SCALE GENOMIC DNA]</scope>
    <source>
        <strain evidence="3">ca_0067</strain>
    </source>
</reference>
<accession>A0ABY0HX40</accession>
<organism evidence="2 3">
    <name type="scientific">Citrobacter amalonaticus</name>
    <dbReference type="NCBI Taxonomy" id="35703"/>
    <lineage>
        <taxon>Bacteria</taxon>
        <taxon>Pseudomonadati</taxon>
        <taxon>Pseudomonadota</taxon>
        <taxon>Gammaproteobacteria</taxon>
        <taxon>Enterobacterales</taxon>
        <taxon>Enterobacteriaceae</taxon>
        <taxon>Citrobacter</taxon>
    </lineage>
</organism>
<dbReference type="EMBL" id="RCYA01000004">
    <property type="protein sequence ID" value="RYT43839.1"/>
    <property type="molecule type" value="Genomic_DNA"/>
</dbReference>
<evidence type="ECO:0000256" key="1">
    <source>
        <dbReference type="SAM" id="MobiDB-lite"/>
    </source>
</evidence>
<protein>
    <submittedName>
        <fullName evidence="2">Uncharacterized protein</fullName>
    </submittedName>
</protein>
<evidence type="ECO:0000313" key="3">
    <source>
        <dbReference type="Proteomes" id="UP000292985"/>
    </source>
</evidence>
<gene>
    <name evidence="2" type="ORF">EAJ18_12260</name>
</gene>
<keyword evidence="3" id="KW-1185">Reference proteome</keyword>
<sequence length="107" mass="12686">MSEARMKTLRFASQPEGDERPLQEGNELYWKFCESYRWENHHTHQDFARFSETNSSESVTVWRDRNNGKLVKMTRMISPGGHTLIMTFEEIAEWPEAGFDEEKIIPF</sequence>
<comment type="caution">
    <text evidence="2">The sequence shown here is derived from an EMBL/GenBank/DDBJ whole genome shotgun (WGS) entry which is preliminary data.</text>
</comment>
<feature type="region of interest" description="Disordered" evidence="1">
    <location>
        <begin position="1"/>
        <end position="22"/>
    </location>
</feature>
<dbReference type="Proteomes" id="UP000292985">
    <property type="component" value="Unassembled WGS sequence"/>
</dbReference>
<proteinExistence type="predicted"/>
<name>A0ABY0HX40_CITAM</name>
<evidence type="ECO:0000313" key="2">
    <source>
        <dbReference type="EMBL" id="RYT43839.1"/>
    </source>
</evidence>